<feature type="region of interest" description="Disordered" evidence="2">
    <location>
        <begin position="1"/>
        <end position="118"/>
    </location>
</feature>
<dbReference type="eggNOG" id="KOG2655">
    <property type="taxonomic scope" value="Eukaryota"/>
</dbReference>
<dbReference type="InterPro" id="IPR030379">
    <property type="entry name" value="G_SEPTIN_dom"/>
</dbReference>
<protein>
    <recommendedName>
        <fullName evidence="4">Septin-type G domain-containing protein</fullName>
    </recommendedName>
</protein>
<dbReference type="PROSITE" id="PS51719">
    <property type="entry name" value="G_SEPTIN"/>
    <property type="match status" value="1"/>
</dbReference>
<dbReference type="InterPro" id="IPR027417">
    <property type="entry name" value="P-loop_NTPase"/>
</dbReference>
<dbReference type="KEGG" id="csl:COCSUDRAFT_64342"/>
<keyword evidence="1" id="KW-0342">GTP-binding</keyword>
<dbReference type="PANTHER" id="PTHR18884">
    <property type="entry name" value="SEPTIN"/>
    <property type="match status" value="1"/>
</dbReference>
<proteinExistence type="inferred from homology"/>
<keyword evidence="6" id="KW-1185">Reference proteome</keyword>
<keyword evidence="3" id="KW-0812">Transmembrane</keyword>
<dbReference type="SUPFAM" id="SSF52540">
    <property type="entry name" value="P-loop containing nucleoside triphosphate hydrolases"/>
    <property type="match status" value="1"/>
</dbReference>
<keyword evidence="3" id="KW-1133">Transmembrane helix</keyword>
<gene>
    <name evidence="5" type="ORF">COCSUDRAFT_64342</name>
</gene>
<feature type="compositionally biased region" description="Acidic residues" evidence="2">
    <location>
        <begin position="1"/>
        <end position="11"/>
    </location>
</feature>
<comment type="caution">
    <text evidence="5">The sequence shown here is derived from an EMBL/GenBank/DDBJ whole genome shotgun (WGS) entry which is preliminary data.</text>
</comment>
<feature type="compositionally biased region" description="Polar residues" evidence="2">
    <location>
        <begin position="456"/>
        <end position="467"/>
    </location>
</feature>
<evidence type="ECO:0000313" key="5">
    <source>
        <dbReference type="EMBL" id="EIE27704.1"/>
    </source>
</evidence>
<dbReference type="EMBL" id="AGSI01000001">
    <property type="protein sequence ID" value="EIE27704.1"/>
    <property type="molecule type" value="Genomic_DNA"/>
</dbReference>
<feature type="region of interest" description="Disordered" evidence="2">
    <location>
        <begin position="451"/>
        <end position="476"/>
    </location>
</feature>
<evidence type="ECO:0000256" key="1">
    <source>
        <dbReference type="RuleBase" id="RU004560"/>
    </source>
</evidence>
<dbReference type="Pfam" id="PF00735">
    <property type="entry name" value="Septin"/>
    <property type="match status" value="1"/>
</dbReference>
<dbReference type="AlphaFoldDB" id="I0ZAN5"/>
<reference evidence="5 6" key="1">
    <citation type="journal article" date="2012" name="Genome Biol.">
        <title>The genome of the polar eukaryotic microalga coccomyxa subellipsoidea reveals traits of cold adaptation.</title>
        <authorList>
            <person name="Blanc G."/>
            <person name="Agarkova I."/>
            <person name="Grimwood J."/>
            <person name="Kuo A."/>
            <person name="Brueggeman A."/>
            <person name="Dunigan D."/>
            <person name="Gurnon J."/>
            <person name="Ladunga I."/>
            <person name="Lindquist E."/>
            <person name="Lucas S."/>
            <person name="Pangilinan J."/>
            <person name="Proschold T."/>
            <person name="Salamov A."/>
            <person name="Schmutz J."/>
            <person name="Weeks D."/>
            <person name="Yamada T."/>
            <person name="Claverie J.M."/>
            <person name="Grigoriev I."/>
            <person name="Van Etten J."/>
            <person name="Lomsadze A."/>
            <person name="Borodovsky M."/>
        </authorList>
    </citation>
    <scope>NUCLEOTIDE SEQUENCE [LARGE SCALE GENOMIC DNA]</scope>
    <source>
        <strain evidence="5 6">C-169</strain>
    </source>
</reference>
<accession>I0ZAN5</accession>
<feature type="compositionally biased region" description="Basic and acidic residues" evidence="2">
    <location>
        <begin position="95"/>
        <end position="117"/>
    </location>
</feature>
<keyword evidence="3" id="KW-0472">Membrane</keyword>
<evidence type="ECO:0000313" key="6">
    <source>
        <dbReference type="Proteomes" id="UP000007264"/>
    </source>
</evidence>
<feature type="compositionally biased region" description="Basic and acidic residues" evidence="2">
    <location>
        <begin position="47"/>
        <end position="57"/>
    </location>
</feature>
<dbReference type="GeneID" id="17045719"/>
<dbReference type="GO" id="GO:0005525">
    <property type="term" value="F:GTP binding"/>
    <property type="evidence" value="ECO:0007669"/>
    <property type="project" value="UniProtKB-KW"/>
</dbReference>
<keyword evidence="1" id="KW-0547">Nucleotide-binding</keyword>
<dbReference type="STRING" id="574566.I0ZAN5"/>
<dbReference type="OrthoDB" id="416553at2759"/>
<evidence type="ECO:0000259" key="4">
    <source>
        <dbReference type="PROSITE" id="PS51719"/>
    </source>
</evidence>
<feature type="transmembrane region" description="Helical" evidence="3">
    <location>
        <begin position="484"/>
        <end position="506"/>
    </location>
</feature>
<dbReference type="Gene3D" id="3.40.50.300">
    <property type="entry name" value="P-loop containing nucleotide triphosphate hydrolases"/>
    <property type="match status" value="1"/>
</dbReference>
<feature type="domain" description="Septin-type G" evidence="4">
    <location>
        <begin position="123"/>
        <end position="422"/>
    </location>
</feature>
<name>I0ZAN5_COCSC</name>
<evidence type="ECO:0000256" key="2">
    <source>
        <dbReference type="SAM" id="MobiDB-lite"/>
    </source>
</evidence>
<evidence type="ECO:0000256" key="3">
    <source>
        <dbReference type="SAM" id="Phobius"/>
    </source>
</evidence>
<dbReference type="RefSeq" id="XP_005652248.1">
    <property type="nucleotide sequence ID" value="XM_005652191.1"/>
</dbReference>
<organism evidence="5 6">
    <name type="scientific">Coccomyxa subellipsoidea (strain C-169)</name>
    <name type="common">Green microalga</name>
    <dbReference type="NCBI Taxonomy" id="574566"/>
    <lineage>
        <taxon>Eukaryota</taxon>
        <taxon>Viridiplantae</taxon>
        <taxon>Chlorophyta</taxon>
        <taxon>core chlorophytes</taxon>
        <taxon>Trebouxiophyceae</taxon>
        <taxon>Trebouxiophyceae incertae sedis</taxon>
        <taxon>Coccomyxaceae</taxon>
        <taxon>Coccomyxa</taxon>
        <taxon>Coccomyxa subellipsoidea</taxon>
    </lineage>
</organism>
<comment type="similarity">
    <text evidence="1">Belongs to the TRAFAC class TrmE-Era-EngA-EngB-Septin-like GTPase superfamily. Septin GTPase family.</text>
</comment>
<sequence length="674" mass="73938">MMSPVDPEEEPVSPRSDSGDSAQWCVVSPEVKSQNPRRLAPPVAVSGHDDAEERHLDLLSVPDTPHVDLEQDDDHLESSKSTPKSAEAQDDGSDESQKRWSQAEKLQDDIRKAREASPPKMRSKCYFRMLVAGAPATGKTTFIQNLSMTYGQNDDNDFSSPSFKRTMQSSMQHSSSTGEFLESFSIDPTRVEDFMDWPADLCTRVDLSDDSAKIDYQIFVQDTPGFQAEGPETEAILAFINDGNVAYMNHEQAQHRTGPMSEFEDTRVDVCLYFITPHNLRPVDIAMMEQIGELVPVIPVIAKGDSMTRSELDDFRAHVSEAVRIGMPGSPVYQFTAEDLTSTGLEGSTRVFSVISSCIVDASVGRHWPVRSYPWGTAEALRSKHSDVLALRRLLFELSFDTLKRRTDDRYYKFRANRLSAATVASEAEAAVEEPDEAKIVEEGSIETGLAAPASTGATSQAKPASSRNKRQAPYSRPPDAMDIFIALFSGIMFIFAIYGAVAFVAPGRAWTPFAAPALSPVSSNQTQTKPCLSTLDLTELESPDKARLREVWALLSLAQAVGEQQDPSLCSQERGALAYQAGMAKAELEAAEKAQRSFKKLSRSVREALAAKALRWRAAAGGRAEQLGAAVRATAHRVAQKLPVRGDGSGTMVIDVKALKRIVMRCGVMGFWI</sequence>
<dbReference type="Proteomes" id="UP000007264">
    <property type="component" value="Unassembled WGS sequence"/>
</dbReference>